<evidence type="ECO:0000313" key="1">
    <source>
        <dbReference type="EMBL" id="UGV22625.1"/>
    </source>
</evidence>
<keyword evidence="2" id="KW-1185">Reference proteome</keyword>
<accession>A0AC61TR78</accession>
<dbReference type="EMBL" id="OL539459">
    <property type="protein sequence ID" value="UGV22625.1"/>
    <property type="molecule type" value="Genomic_DNA"/>
</dbReference>
<reference evidence="1" key="1">
    <citation type="submission" date="2021-10" db="EMBL/GenBank/DDBJ databases">
        <authorList>
            <person name="Dean J.D."/>
            <person name="Kim M.K."/>
            <person name="Newey C.N."/>
            <person name="Stoker T.S."/>
            <person name="Thompson D.W."/>
            <person name="Grose J.H."/>
        </authorList>
    </citation>
    <scope>NUCLEOTIDE SEQUENCE</scope>
</reference>
<proteinExistence type="predicted"/>
<organism evidence="1 2">
    <name type="scientific">Escherichia phage vB_EcoD_Fulano1</name>
    <dbReference type="NCBI Taxonomy" id="2902670"/>
    <lineage>
        <taxon>Viruses</taxon>
        <taxon>Duplodnaviria</taxon>
        <taxon>Heunggongvirae</taxon>
        <taxon>Uroviricota</taxon>
        <taxon>Caudoviricetes</taxon>
        <taxon>Drexlerviridae</taxon>
        <taxon>Tempevirinae</taxon>
        <taxon>Hanrivervirus</taxon>
        <taxon>Hanrivervirus fulano1</taxon>
    </lineage>
</organism>
<dbReference type="Proteomes" id="UP000828057">
    <property type="component" value="Segment"/>
</dbReference>
<sequence>MPRIYGGLIMAEYGVSTWDANGKYNNYGIKPVSVVGVISLAAGQTSGSWSFSIPSGFKVGYVVSLDEGARGVGREIVASGNTIRISPTSSVGANRYSSSKCELVVFLERA</sequence>
<evidence type="ECO:0000313" key="2">
    <source>
        <dbReference type="Proteomes" id="UP000828057"/>
    </source>
</evidence>
<name>A0AC61TR78_9CAUD</name>
<protein>
    <submittedName>
        <fullName evidence="1">Uncharacterized protein</fullName>
    </submittedName>
</protein>
<gene>
    <name evidence="1" type="ORF">FULANO1_23</name>
</gene>